<evidence type="ECO:0000313" key="2">
    <source>
        <dbReference type="Proteomes" id="UP000001137"/>
    </source>
</evidence>
<reference evidence="1 2" key="1">
    <citation type="submission" date="2007-10" db="EMBL/GenBank/DDBJ databases">
        <title>Complete sequence of Caldivirga maquilingensis IC-167.</title>
        <authorList>
            <consortium name="US DOE Joint Genome Institute"/>
            <person name="Copeland A."/>
            <person name="Lucas S."/>
            <person name="Lapidus A."/>
            <person name="Barry K."/>
            <person name="Glavina del Rio T."/>
            <person name="Dalin E."/>
            <person name="Tice H."/>
            <person name="Pitluck S."/>
            <person name="Saunders E."/>
            <person name="Brettin T."/>
            <person name="Bruce D."/>
            <person name="Detter J.C."/>
            <person name="Han C."/>
            <person name="Schmutz J."/>
            <person name="Larimer F."/>
            <person name="Land M."/>
            <person name="Hauser L."/>
            <person name="Kyrpides N."/>
            <person name="Ivanova N."/>
            <person name="Biddle J.F."/>
            <person name="Zhang Z."/>
            <person name="Fitz-Gibbon S.T."/>
            <person name="Lowe T.M."/>
            <person name="Saltikov C."/>
            <person name="House C.H."/>
            <person name="Richardson P."/>
        </authorList>
    </citation>
    <scope>NUCLEOTIDE SEQUENCE [LARGE SCALE GENOMIC DNA]</scope>
    <source>
        <strain evidence="2">ATCC 700844 / DSM 13496 / JCM 10307 / IC-167</strain>
    </source>
</reference>
<dbReference type="KEGG" id="cma:Cmaq_0371"/>
<proteinExistence type="predicted"/>
<sequence>MSSSETGSSGSEEEKKQVTIKGVDKELYDKALQMSREMGITVGELINKSLKAFISLADVTNKAVTSMAQAISESSKAFVEGAKGARIISNIDELIVTREDLENLDSQVTFRGIKRLVFSNDVTWELFDSKVSSIVMCDEVVLPKTIPKLKAVEKMRFVKKITVTQ</sequence>
<dbReference type="GeneID" id="5708880"/>
<name>A8MBC7_CALMQ</name>
<dbReference type="HOGENOM" id="CLU_130233_0_0_2"/>
<dbReference type="EMBL" id="CP000852">
    <property type="protein sequence ID" value="ABW01217.1"/>
    <property type="molecule type" value="Genomic_DNA"/>
</dbReference>
<dbReference type="Proteomes" id="UP000001137">
    <property type="component" value="Chromosome"/>
</dbReference>
<gene>
    <name evidence="1" type="ordered locus">Cmaq_0371</name>
</gene>
<accession>A8MBC7</accession>
<organism evidence="1 2">
    <name type="scientific">Caldivirga maquilingensis (strain ATCC 700844 / DSM 13496 / JCM 10307 / IC-167)</name>
    <dbReference type="NCBI Taxonomy" id="397948"/>
    <lineage>
        <taxon>Archaea</taxon>
        <taxon>Thermoproteota</taxon>
        <taxon>Thermoprotei</taxon>
        <taxon>Thermoproteales</taxon>
        <taxon>Thermoproteaceae</taxon>
        <taxon>Caldivirga</taxon>
    </lineage>
</organism>
<dbReference type="AlphaFoldDB" id="A8MBC7"/>
<dbReference type="eggNOG" id="arCOG05401">
    <property type="taxonomic scope" value="Archaea"/>
</dbReference>
<protein>
    <submittedName>
        <fullName evidence="1">Uncharacterized protein</fullName>
    </submittedName>
</protein>
<keyword evidence="2" id="KW-1185">Reference proteome</keyword>
<evidence type="ECO:0000313" key="1">
    <source>
        <dbReference type="EMBL" id="ABW01217.1"/>
    </source>
</evidence>
<dbReference type="OrthoDB" id="56816at2157"/>
<dbReference type="RefSeq" id="WP_012185437.1">
    <property type="nucleotide sequence ID" value="NC_009954.1"/>
</dbReference>
<dbReference type="STRING" id="397948.Cmaq_0371"/>